<name>A0A430A3B9_9ENTE</name>
<keyword evidence="3" id="KW-1185">Reference proteome</keyword>
<dbReference type="OrthoDB" id="5113885at2"/>
<dbReference type="GO" id="GO:0016301">
    <property type="term" value="F:kinase activity"/>
    <property type="evidence" value="ECO:0007669"/>
    <property type="project" value="TreeGrafter"/>
</dbReference>
<sequence>MTLYKTKVINIGNEAEMFREEGMIILFGENAPESLSDYCYNIKVEPVTGEIEAGMELSIGSEKYSVTAVGSVVRKNLSELGHITIKFDGSREAELPGTLYVEDKALPEITIGEEIFISGGH</sequence>
<dbReference type="RefSeq" id="WP_114290133.1">
    <property type="nucleotide sequence ID" value="NZ_CP081459.1"/>
</dbReference>
<dbReference type="SUPFAM" id="SSF141530">
    <property type="entry name" value="PTSIIA/GutA-like"/>
    <property type="match status" value="1"/>
</dbReference>
<dbReference type="PANTHER" id="PTHR40398">
    <property type="entry name" value="PTS SYSTEM GLUCITOL/SORBITOL-SPECIFIC EIIA COMPONENT"/>
    <property type="match status" value="1"/>
</dbReference>
<dbReference type="InterPro" id="IPR004716">
    <property type="entry name" value="PTS_IIA_glucitol/sorbitol-sp"/>
</dbReference>
<dbReference type="GO" id="GO:0005737">
    <property type="term" value="C:cytoplasm"/>
    <property type="evidence" value="ECO:0007669"/>
    <property type="project" value="InterPro"/>
</dbReference>
<accession>A0A430A3B9</accession>
<dbReference type="InterPro" id="IPR036665">
    <property type="entry name" value="PTS_IIA_glucitol/sorbitol_sf"/>
</dbReference>
<dbReference type="PANTHER" id="PTHR40398:SF1">
    <property type="entry name" value="PTS SYSTEM GLUCITOL_SORBITOL-SPECIFIC EIIA COMPONENT"/>
    <property type="match status" value="1"/>
</dbReference>
<dbReference type="GO" id="GO:0009401">
    <property type="term" value="P:phosphoenolpyruvate-dependent sugar phosphotransferase system"/>
    <property type="evidence" value="ECO:0007669"/>
    <property type="project" value="InterPro"/>
</dbReference>
<reference evidence="2 3" key="1">
    <citation type="submission" date="2017-05" db="EMBL/GenBank/DDBJ databases">
        <title>Vagococcus spp. assemblies.</title>
        <authorList>
            <person name="Gulvik C.A."/>
        </authorList>
    </citation>
    <scope>NUCLEOTIDE SEQUENCE [LARGE SCALE GENOMIC DNA]</scope>
    <source>
        <strain evidence="2 3">NCFB 2497</strain>
    </source>
</reference>
<dbReference type="Proteomes" id="UP000288197">
    <property type="component" value="Unassembled WGS sequence"/>
</dbReference>
<evidence type="ECO:0000313" key="3">
    <source>
        <dbReference type="Proteomes" id="UP000288197"/>
    </source>
</evidence>
<dbReference type="EMBL" id="NGJX01000010">
    <property type="protein sequence ID" value="RSU00963.1"/>
    <property type="molecule type" value="Genomic_DNA"/>
</dbReference>
<proteinExistence type="predicted"/>
<protein>
    <submittedName>
        <fullName evidence="2">PTS sorbitol transporter subunit IIA</fullName>
    </submittedName>
</protein>
<evidence type="ECO:0000256" key="1">
    <source>
        <dbReference type="PROSITE-ProRule" id="PRU00420"/>
    </source>
</evidence>
<organism evidence="2 3">
    <name type="scientific">Vagococcus fluvialis</name>
    <dbReference type="NCBI Taxonomy" id="2738"/>
    <lineage>
        <taxon>Bacteria</taxon>
        <taxon>Bacillati</taxon>
        <taxon>Bacillota</taxon>
        <taxon>Bacilli</taxon>
        <taxon>Lactobacillales</taxon>
        <taxon>Enterococcaceae</taxon>
        <taxon>Vagococcus</taxon>
    </lineage>
</organism>
<dbReference type="Gene3D" id="2.40.33.40">
    <property type="entry name" value="Phosphotransferase system, glucitol/sorbitol-specific IIA component"/>
    <property type="match status" value="1"/>
</dbReference>
<comment type="caution">
    <text evidence="1">Lacks conserved residue(s) required for the propagation of feature annotation.</text>
</comment>
<dbReference type="PROSITE" id="PS51097">
    <property type="entry name" value="PTS_EIIA_TYPE_5"/>
    <property type="match status" value="1"/>
</dbReference>
<dbReference type="GO" id="GO:0008982">
    <property type="term" value="F:protein-N(PI)-phosphohistidine-sugar phosphotransferase activity"/>
    <property type="evidence" value="ECO:0007669"/>
    <property type="project" value="InterPro"/>
</dbReference>
<dbReference type="Pfam" id="PF03829">
    <property type="entry name" value="PTSIIA_gutA"/>
    <property type="match status" value="1"/>
</dbReference>
<gene>
    <name evidence="2" type="ORF">CBF32_10135</name>
</gene>
<evidence type="ECO:0000313" key="2">
    <source>
        <dbReference type="EMBL" id="RSU00963.1"/>
    </source>
</evidence>
<comment type="caution">
    <text evidence="2">The sequence shown here is derived from an EMBL/GenBank/DDBJ whole genome shotgun (WGS) entry which is preliminary data.</text>
</comment>
<dbReference type="AlphaFoldDB" id="A0A430A3B9"/>
<dbReference type="GeneID" id="63147021"/>